<dbReference type="EMBL" id="AP023361">
    <property type="protein sequence ID" value="BCJ89477.1"/>
    <property type="molecule type" value="Genomic_DNA"/>
</dbReference>
<comment type="subcellular location">
    <subcellularLocation>
        <location evidence="2 12">Cell inner membrane</location>
        <topology evidence="2 12">Single-pass membrane protein</topology>
    </subcellularLocation>
</comment>
<evidence type="ECO:0000313" key="13">
    <source>
        <dbReference type="EMBL" id="BCJ89477.1"/>
    </source>
</evidence>
<evidence type="ECO:0000256" key="4">
    <source>
        <dbReference type="ARBA" id="ARBA00016461"/>
    </source>
</evidence>
<dbReference type="RefSeq" id="WP_222876186.1">
    <property type="nucleotide sequence ID" value="NZ_AP023361.1"/>
</dbReference>
<keyword evidence="5 12" id="KW-0813">Transport</keyword>
<reference evidence="13 14" key="1">
    <citation type="submission" date="2020-08" db="EMBL/GenBank/DDBJ databases">
        <title>Genome sequence of Rhizobiales bacterium strain IZ6.</title>
        <authorList>
            <person name="Nakai R."/>
            <person name="Naganuma T."/>
        </authorList>
    </citation>
    <scope>NUCLEOTIDE SEQUENCE [LARGE SCALE GENOMIC DNA]</scope>
    <source>
        <strain evidence="13 14">IZ6</strain>
    </source>
</reference>
<dbReference type="GO" id="GO:0015886">
    <property type="term" value="P:heme transport"/>
    <property type="evidence" value="ECO:0007669"/>
    <property type="project" value="InterPro"/>
</dbReference>
<organism evidence="13 14">
    <name type="scientific">Terrihabitans soli</name>
    <dbReference type="NCBI Taxonomy" id="708113"/>
    <lineage>
        <taxon>Bacteria</taxon>
        <taxon>Pseudomonadati</taxon>
        <taxon>Pseudomonadota</taxon>
        <taxon>Alphaproteobacteria</taxon>
        <taxon>Hyphomicrobiales</taxon>
        <taxon>Terrihabitans</taxon>
    </lineage>
</organism>
<dbReference type="NCBIfam" id="TIGR03141">
    <property type="entry name" value="cytochro_ccmD"/>
    <property type="match status" value="1"/>
</dbReference>
<dbReference type="Pfam" id="PF04995">
    <property type="entry name" value="CcmD"/>
    <property type="match status" value="1"/>
</dbReference>
<keyword evidence="6 12" id="KW-1003">Cell membrane</keyword>
<evidence type="ECO:0000256" key="12">
    <source>
        <dbReference type="RuleBase" id="RU363101"/>
    </source>
</evidence>
<proteinExistence type="inferred from homology"/>
<keyword evidence="11 12" id="KW-0472">Membrane</keyword>
<evidence type="ECO:0000256" key="9">
    <source>
        <dbReference type="ARBA" id="ARBA00022748"/>
    </source>
</evidence>
<dbReference type="KEGG" id="tso:IZ6_02120"/>
<dbReference type="InterPro" id="IPR007078">
    <property type="entry name" value="Haem_export_protD_CcmD"/>
</dbReference>
<keyword evidence="10 12" id="KW-1133">Transmembrane helix</keyword>
<protein>
    <recommendedName>
        <fullName evidence="4 12">Heme exporter protein D</fullName>
    </recommendedName>
</protein>
<evidence type="ECO:0000256" key="3">
    <source>
        <dbReference type="ARBA" id="ARBA00008741"/>
    </source>
</evidence>
<gene>
    <name evidence="13" type="ORF">IZ6_02120</name>
</gene>
<evidence type="ECO:0000256" key="7">
    <source>
        <dbReference type="ARBA" id="ARBA00022519"/>
    </source>
</evidence>
<keyword evidence="7 12" id="KW-0997">Cell inner membrane</keyword>
<evidence type="ECO:0000256" key="2">
    <source>
        <dbReference type="ARBA" id="ARBA00004377"/>
    </source>
</evidence>
<evidence type="ECO:0000313" key="14">
    <source>
        <dbReference type="Proteomes" id="UP000515317"/>
    </source>
</evidence>
<dbReference type="Proteomes" id="UP000515317">
    <property type="component" value="Chromosome"/>
</dbReference>
<evidence type="ECO:0000256" key="8">
    <source>
        <dbReference type="ARBA" id="ARBA00022692"/>
    </source>
</evidence>
<comment type="similarity">
    <text evidence="3 12">Belongs to the CcmD/CycX/HelD family.</text>
</comment>
<dbReference type="AlphaFoldDB" id="A0A6S6QNI2"/>
<evidence type="ECO:0000256" key="11">
    <source>
        <dbReference type="ARBA" id="ARBA00023136"/>
    </source>
</evidence>
<evidence type="ECO:0000256" key="10">
    <source>
        <dbReference type="ARBA" id="ARBA00022989"/>
    </source>
</evidence>
<keyword evidence="14" id="KW-1185">Reference proteome</keyword>
<keyword evidence="8 12" id="KW-0812">Transmembrane</keyword>
<accession>A0A6S6QNI2</accession>
<evidence type="ECO:0000256" key="6">
    <source>
        <dbReference type="ARBA" id="ARBA00022475"/>
    </source>
</evidence>
<evidence type="ECO:0000256" key="1">
    <source>
        <dbReference type="ARBA" id="ARBA00002442"/>
    </source>
</evidence>
<evidence type="ECO:0000256" key="5">
    <source>
        <dbReference type="ARBA" id="ARBA00022448"/>
    </source>
</evidence>
<feature type="transmembrane region" description="Helical" evidence="12">
    <location>
        <begin position="6"/>
        <end position="27"/>
    </location>
</feature>
<dbReference type="GO" id="GO:0005886">
    <property type="term" value="C:plasma membrane"/>
    <property type="evidence" value="ECO:0007669"/>
    <property type="project" value="UniProtKB-SubCell"/>
</dbReference>
<sequence length="48" mass="5517">MNDHFFYIAASYGFTALIVLALILWAWRSHRTEAHALAKLEAKLGRKD</sequence>
<comment type="function">
    <text evidence="1 12">Required for the export of heme to the periplasm for the biogenesis of c-type cytochromes.</text>
</comment>
<dbReference type="GO" id="GO:0017004">
    <property type="term" value="P:cytochrome complex assembly"/>
    <property type="evidence" value="ECO:0007669"/>
    <property type="project" value="UniProtKB-KW"/>
</dbReference>
<name>A0A6S6QNI2_9HYPH</name>
<keyword evidence="9 12" id="KW-0201">Cytochrome c-type biogenesis</keyword>